<dbReference type="AlphaFoldDB" id="A0AAQ3RMA8"/>
<reference evidence="1 2" key="1">
    <citation type="journal article" date="2023" name="Life. Sci Alliance">
        <title>Evolutionary insights into 3D genome organization and epigenetic landscape of Vigna mungo.</title>
        <authorList>
            <person name="Junaid A."/>
            <person name="Singh B."/>
            <person name="Bhatia S."/>
        </authorList>
    </citation>
    <scope>NUCLEOTIDE SEQUENCE [LARGE SCALE GENOMIC DNA]</scope>
    <source>
        <strain evidence="1">Urdbean</strain>
    </source>
</reference>
<name>A0AAQ3RMA8_VIGMU</name>
<dbReference type="Proteomes" id="UP001374535">
    <property type="component" value="Chromosome 9"/>
</dbReference>
<proteinExistence type="predicted"/>
<evidence type="ECO:0000313" key="1">
    <source>
        <dbReference type="EMBL" id="WVY97753.1"/>
    </source>
</evidence>
<protein>
    <submittedName>
        <fullName evidence="1">Uncharacterized protein</fullName>
    </submittedName>
</protein>
<accession>A0AAQ3RMA8</accession>
<evidence type="ECO:0000313" key="2">
    <source>
        <dbReference type="Proteomes" id="UP001374535"/>
    </source>
</evidence>
<keyword evidence="2" id="KW-1185">Reference proteome</keyword>
<dbReference type="EMBL" id="CP144692">
    <property type="protein sequence ID" value="WVY97753.1"/>
    <property type="molecule type" value="Genomic_DNA"/>
</dbReference>
<organism evidence="1 2">
    <name type="scientific">Vigna mungo</name>
    <name type="common">Black gram</name>
    <name type="synonym">Phaseolus mungo</name>
    <dbReference type="NCBI Taxonomy" id="3915"/>
    <lineage>
        <taxon>Eukaryota</taxon>
        <taxon>Viridiplantae</taxon>
        <taxon>Streptophyta</taxon>
        <taxon>Embryophyta</taxon>
        <taxon>Tracheophyta</taxon>
        <taxon>Spermatophyta</taxon>
        <taxon>Magnoliopsida</taxon>
        <taxon>eudicotyledons</taxon>
        <taxon>Gunneridae</taxon>
        <taxon>Pentapetalae</taxon>
        <taxon>rosids</taxon>
        <taxon>fabids</taxon>
        <taxon>Fabales</taxon>
        <taxon>Fabaceae</taxon>
        <taxon>Papilionoideae</taxon>
        <taxon>50 kb inversion clade</taxon>
        <taxon>NPAAA clade</taxon>
        <taxon>indigoferoid/millettioid clade</taxon>
        <taxon>Phaseoleae</taxon>
        <taxon>Vigna</taxon>
    </lineage>
</organism>
<gene>
    <name evidence="1" type="ORF">V8G54_029904</name>
</gene>
<sequence>MDLEYRYLRDQENKIKSNLNILHICIDEKKNNLWMNAKRTGSTKVHHGKTHIMHLTWLKEVIIHLNLADIVSFNTPQIKKKRIIGLSLTIKKDKIYMEETISQNVSIYYFFLLRANNKVMNKTHLLLAICACTLPRNACSKFLHAQTLHAQVLSVQERKQSPPFLGFAHIVCCQLRIGNFNELRV</sequence>